<dbReference type="InterPro" id="IPR005843">
    <property type="entry name" value="A-D-PHexomutase_C"/>
</dbReference>
<evidence type="ECO:0000256" key="6">
    <source>
        <dbReference type="ARBA" id="ARBA00023235"/>
    </source>
</evidence>
<name>A0A519BJB4_ACIG2</name>
<evidence type="ECO:0000256" key="5">
    <source>
        <dbReference type="ARBA" id="ARBA00022842"/>
    </source>
</evidence>
<sequence>MEIEFGTSGWRGKIADDFTYENVKLVSQAICNFLNEKSANVGKIVKDRQNGGIENEHTITAGNTEKIIIVGYDTRFLSEEFAKCASGVFCANGFKVLYCETFTPTPVLAAAILKEKALGAINITASHNPYNYNGVKFSPCWGGPALPEDTEIITDKSNELLKNPHYKFIEFDEAKDKSLLKEVSFIDYYIGLIEDKIDFNLIKSNGSNIYIIVNPMHGTSSGVIDKVLKKNGIDFDILNPQRDAFFGAGKAPDPSDKNLADLKARIKEYNDKRNNNSDGKNKKIAFGLATDGDADRYGIIDEEGRFVEPNIILPMLYNYYISGKNIKGDAARSVATSALIDRVARKYGFKIHETPVGFKYLGKLISEKKVIMAGEESSGLTVINHTPDKDGIFTCLLVLEMLSFYKKPLNSLVKEFMEEFGPIFTKRINEPVNREKFKANIDSKMAAFPSIFEGKKVINKSFVDGYKIFFEDDAWLLARLSGTEEVMRIYGEADTSETLNLLIESFKTYLNK</sequence>
<keyword evidence="5 7" id="KW-0460">Magnesium</keyword>
<evidence type="ECO:0000313" key="12">
    <source>
        <dbReference type="EMBL" id="RZD17360.1"/>
    </source>
</evidence>
<dbReference type="GO" id="GO:0000287">
    <property type="term" value="F:magnesium ion binding"/>
    <property type="evidence" value="ECO:0007669"/>
    <property type="project" value="InterPro"/>
</dbReference>
<dbReference type="InterPro" id="IPR016055">
    <property type="entry name" value="A-D-PHexomutase_a/b/a-I/II/III"/>
</dbReference>
<dbReference type="Gene3D" id="3.40.120.10">
    <property type="entry name" value="Alpha-D-Glucose-1,6-Bisphosphate, subunit A, domain 3"/>
    <property type="match status" value="3"/>
</dbReference>
<dbReference type="GO" id="GO:0005975">
    <property type="term" value="P:carbohydrate metabolic process"/>
    <property type="evidence" value="ECO:0007669"/>
    <property type="project" value="InterPro"/>
</dbReference>
<organism evidence="12 13">
    <name type="scientific">Acididesulfobacter guangdongensis</name>
    <dbReference type="NCBI Taxonomy" id="2597225"/>
    <lineage>
        <taxon>Bacteria</taxon>
        <taxon>Deltaproteobacteria</taxon>
        <taxon>Candidatus Acidulodesulfobacterales</taxon>
        <taxon>Candidatus Acididesulfobacter</taxon>
    </lineage>
</organism>
<comment type="caution">
    <text evidence="12">The sequence shown here is derived from an EMBL/GenBank/DDBJ whole genome shotgun (WGS) entry which is preliminary data.</text>
</comment>
<dbReference type="EMBL" id="SGBC01000001">
    <property type="protein sequence ID" value="RZD17360.1"/>
    <property type="molecule type" value="Genomic_DNA"/>
</dbReference>
<evidence type="ECO:0000256" key="1">
    <source>
        <dbReference type="ARBA" id="ARBA00001946"/>
    </source>
</evidence>
<dbReference type="Gene3D" id="3.30.310.50">
    <property type="entry name" value="Alpha-D-phosphohexomutase, C-terminal domain"/>
    <property type="match status" value="1"/>
</dbReference>
<feature type="domain" description="Alpha-D-phosphohexomutase alpha/beta/alpha" evidence="11">
    <location>
        <begin position="309"/>
        <end position="420"/>
    </location>
</feature>
<comment type="similarity">
    <text evidence="2 7">Belongs to the phosphohexose mutase family.</text>
</comment>
<evidence type="ECO:0000259" key="9">
    <source>
        <dbReference type="Pfam" id="PF02878"/>
    </source>
</evidence>
<dbReference type="InterPro" id="IPR036900">
    <property type="entry name" value="A-D-PHexomutase_C_sf"/>
</dbReference>
<dbReference type="GO" id="GO:0008973">
    <property type="term" value="F:phosphopentomutase activity"/>
    <property type="evidence" value="ECO:0007669"/>
    <property type="project" value="TreeGrafter"/>
</dbReference>
<dbReference type="InterPro" id="IPR005841">
    <property type="entry name" value="Alpha-D-phosphohexomutase_SF"/>
</dbReference>
<dbReference type="PROSITE" id="PS00710">
    <property type="entry name" value="PGM_PMM"/>
    <property type="match status" value="1"/>
</dbReference>
<keyword evidence="4 7" id="KW-0479">Metal-binding</keyword>
<evidence type="ECO:0000256" key="4">
    <source>
        <dbReference type="ARBA" id="ARBA00022723"/>
    </source>
</evidence>
<feature type="domain" description="Alpha-D-phosphohexomutase C-terminal" evidence="8">
    <location>
        <begin position="445"/>
        <end position="504"/>
    </location>
</feature>
<feature type="domain" description="Alpha-D-phosphohexomutase alpha/beta/alpha" evidence="10">
    <location>
        <begin position="188"/>
        <end position="304"/>
    </location>
</feature>
<dbReference type="InterPro" id="IPR005846">
    <property type="entry name" value="A-D-PHexomutase_a/b/a-III"/>
</dbReference>
<gene>
    <name evidence="12" type="ORF">EVJ46_03785</name>
</gene>
<evidence type="ECO:0000259" key="11">
    <source>
        <dbReference type="Pfam" id="PF02880"/>
    </source>
</evidence>
<keyword evidence="6" id="KW-0413">Isomerase</keyword>
<dbReference type="PANTHER" id="PTHR45745">
    <property type="entry name" value="PHOSPHOMANNOMUTASE 45A"/>
    <property type="match status" value="1"/>
</dbReference>
<evidence type="ECO:0000313" key="13">
    <source>
        <dbReference type="Proteomes" id="UP000316562"/>
    </source>
</evidence>
<dbReference type="InterPro" id="IPR016066">
    <property type="entry name" value="A-D-PHexomutase_CS"/>
</dbReference>
<reference evidence="12 13" key="1">
    <citation type="journal article" date="2019" name="ISME J.">
        <title>Insights into ecological role of a new deltaproteobacterial order Candidatus Acidulodesulfobacterales by metagenomics and metatranscriptomics.</title>
        <authorList>
            <person name="Tan S."/>
            <person name="Liu J."/>
            <person name="Fang Y."/>
            <person name="Hedlund B.P."/>
            <person name="Lian Z.H."/>
            <person name="Huang L.Y."/>
            <person name="Li J.T."/>
            <person name="Huang L.N."/>
            <person name="Li W.J."/>
            <person name="Jiang H.C."/>
            <person name="Dong H.L."/>
            <person name="Shu W.S."/>
        </authorList>
    </citation>
    <scope>NUCLEOTIDE SEQUENCE [LARGE SCALE GENOMIC DNA]</scope>
    <source>
        <strain evidence="12">AP2</strain>
    </source>
</reference>
<evidence type="ECO:0000256" key="3">
    <source>
        <dbReference type="ARBA" id="ARBA00022553"/>
    </source>
</evidence>
<dbReference type="GO" id="GO:0006166">
    <property type="term" value="P:purine ribonucleoside salvage"/>
    <property type="evidence" value="ECO:0007669"/>
    <property type="project" value="TreeGrafter"/>
</dbReference>
<dbReference type="SUPFAM" id="SSF53738">
    <property type="entry name" value="Phosphoglucomutase, first 3 domains"/>
    <property type="match status" value="3"/>
</dbReference>
<evidence type="ECO:0000256" key="2">
    <source>
        <dbReference type="ARBA" id="ARBA00010231"/>
    </source>
</evidence>
<evidence type="ECO:0000256" key="7">
    <source>
        <dbReference type="RuleBase" id="RU004326"/>
    </source>
</evidence>
<dbReference type="Pfam" id="PF02880">
    <property type="entry name" value="PGM_PMM_III"/>
    <property type="match status" value="1"/>
</dbReference>
<dbReference type="InterPro" id="IPR005845">
    <property type="entry name" value="A-D-PHexomutase_a/b/a-II"/>
</dbReference>
<keyword evidence="3" id="KW-0597">Phosphoprotein</keyword>
<dbReference type="InterPro" id="IPR005844">
    <property type="entry name" value="A-D-PHexomutase_a/b/a-I"/>
</dbReference>
<dbReference type="PRINTS" id="PR00509">
    <property type="entry name" value="PGMPMM"/>
</dbReference>
<evidence type="ECO:0000259" key="8">
    <source>
        <dbReference type="Pfam" id="PF00408"/>
    </source>
</evidence>
<dbReference type="SUPFAM" id="SSF55957">
    <property type="entry name" value="Phosphoglucomutase, C-terminal domain"/>
    <property type="match status" value="1"/>
</dbReference>
<proteinExistence type="inferred from homology"/>
<comment type="cofactor">
    <cofactor evidence="1">
        <name>Mg(2+)</name>
        <dbReference type="ChEBI" id="CHEBI:18420"/>
    </cofactor>
</comment>
<accession>A0A519BJB4</accession>
<protein>
    <submittedName>
        <fullName evidence="12">Phosphoglucomutase/phosphomannomutase family protein</fullName>
    </submittedName>
</protein>
<feature type="domain" description="Alpha-D-phosphohexomutase alpha/beta/alpha" evidence="9">
    <location>
        <begin position="63"/>
        <end position="159"/>
    </location>
</feature>
<evidence type="ECO:0000259" key="10">
    <source>
        <dbReference type="Pfam" id="PF02879"/>
    </source>
</evidence>
<dbReference type="Pfam" id="PF02878">
    <property type="entry name" value="PGM_PMM_I"/>
    <property type="match status" value="1"/>
</dbReference>
<dbReference type="PANTHER" id="PTHR45745:SF1">
    <property type="entry name" value="PHOSPHOGLUCOMUTASE 2B-RELATED"/>
    <property type="match status" value="1"/>
</dbReference>
<dbReference type="Pfam" id="PF02879">
    <property type="entry name" value="PGM_PMM_II"/>
    <property type="match status" value="1"/>
</dbReference>
<dbReference type="Pfam" id="PF00408">
    <property type="entry name" value="PGM_PMM_IV"/>
    <property type="match status" value="1"/>
</dbReference>
<dbReference type="Proteomes" id="UP000316562">
    <property type="component" value="Unassembled WGS sequence"/>
</dbReference>
<dbReference type="AlphaFoldDB" id="A0A519BJB4"/>